<comment type="caution">
    <text evidence="1">The sequence shown here is derived from an EMBL/GenBank/DDBJ whole genome shotgun (WGS) entry which is preliminary data.</text>
</comment>
<reference evidence="1" key="1">
    <citation type="submission" date="2023-05" db="EMBL/GenBank/DDBJ databases">
        <authorList>
            <person name="Stuckert A."/>
        </authorList>
    </citation>
    <scope>NUCLEOTIDE SEQUENCE</scope>
</reference>
<evidence type="ECO:0000313" key="2">
    <source>
        <dbReference type="Proteomes" id="UP001162483"/>
    </source>
</evidence>
<feature type="non-terminal residue" evidence="1">
    <location>
        <position position="1"/>
    </location>
</feature>
<protein>
    <submittedName>
        <fullName evidence="1">Uncharacterized protein</fullName>
    </submittedName>
</protein>
<accession>A0ABN9BLT1</accession>
<keyword evidence="2" id="KW-1185">Reference proteome</keyword>
<dbReference type="EMBL" id="CATNWA010004634">
    <property type="protein sequence ID" value="CAI9548296.1"/>
    <property type="molecule type" value="Genomic_DNA"/>
</dbReference>
<gene>
    <name evidence="1" type="ORF">SPARVUS_LOCUS3134340</name>
</gene>
<name>A0ABN9BLT1_9NEOB</name>
<dbReference type="Proteomes" id="UP001162483">
    <property type="component" value="Unassembled WGS sequence"/>
</dbReference>
<proteinExistence type="predicted"/>
<evidence type="ECO:0000313" key="1">
    <source>
        <dbReference type="EMBL" id="CAI9548296.1"/>
    </source>
</evidence>
<organism evidence="1 2">
    <name type="scientific">Staurois parvus</name>
    <dbReference type="NCBI Taxonomy" id="386267"/>
    <lineage>
        <taxon>Eukaryota</taxon>
        <taxon>Metazoa</taxon>
        <taxon>Chordata</taxon>
        <taxon>Craniata</taxon>
        <taxon>Vertebrata</taxon>
        <taxon>Euteleostomi</taxon>
        <taxon>Amphibia</taxon>
        <taxon>Batrachia</taxon>
        <taxon>Anura</taxon>
        <taxon>Neobatrachia</taxon>
        <taxon>Ranoidea</taxon>
        <taxon>Ranidae</taxon>
        <taxon>Staurois</taxon>
    </lineage>
</organism>
<sequence>HRVPDGDFPLAPSIQRGTEKGDRFLRCQHEQAALYCSAQHVSLVKNTHST</sequence>